<keyword evidence="2" id="KW-1185">Reference proteome</keyword>
<sequence length="202" mass="22149">MRIADVPRPDTAASRAALEIATAYHSPSLLNHVQRSWLWAEAFATVRGLTPDHELLYVSALLHDLGIVPEFDNNTLAYEDAAGHVAIALTAGAGWPADRRVRAHEVIVRHNWPEVDPAMDVEGHLLEIATALDISGARDGELPAEFLREVVTAFPRLELAAEFGSCVADQAERKPDTSARRLVDGGVQRKLRDNPLERILEG</sequence>
<evidence type="ECO:0000313" key="2">
    <source>
        <dbReference type="Proteomes" id="UP000589620"/>
    </source>
</evidence>
<dbReference type="PANTHER" id="PTHR35569">
    <property type="entry name" value="CYANAMIDE HYDRATASE DDI2-RELATED"/>
    <property type="match status" value="1"/>
</dbReference>
<dbReference type="Gene3D" id="1.10.3210.10">
    <property type="entry name" value="Hypothetical protein af1432"/>
    <property type="match status" value="1"/>
</dbReference>
<dbReference type="AlphaFoldDB" id="A0A852SWA4"/>
<reference evidence="1 2" key="1">
    <citation type="submission" date="2020-07" db="EMBL/GenBank/DDBJ databases">
        <title>Sequencing the genomes of 1000 actinobacteria strains.</title>
        <authorList>
            <person name="Klenk H.-P."/>
        </authorList>
    </citation>
    <scope>NUCLEOTIDE SEQUENCE [LARGE SCALE GENOMIC DNA]</scope>
    <source>
        <strain evidence="1 2">DSM 23871</strain>
    </source>
</reference>
<proteinExistence type="predicted"/>
<gene>
    <name evidence="1" type="ORF">BJ963_000339</name>
</gene>
<organism evidence="1 2">
    <name type="scientific">Leifsonia soli</name>
    <dbReference type="NCBI Taxonomy" id="582665"/>
    <lineage>
        <taxon>Bacteria</taxon>
        <taxon>Bacillati</taxon>
        <taxon>Actinomycetota</taxon>
        <taxon>Actinomycetes</taxon>
        <taxon>Micrococcales</taxon>
        <taxon>Microbacteriaceae</taxon>
        <taxon>Leifsonia</taxon>
    </lineage>
</organism>
<accession>A0A852SWA4</accession>
<dbReference type="SUPFAM" id="SSF109604">
    <property type="entry name" value="HD-domain/PDEase-like"/>
    <property type="match status" value="1"/>
</dbReference>
<dbReference type="PANTHER" id="PTHR35569:SF1">
    <property type="entry name" value="CYANAMIDE HYDRATASE DDI2-RELATED"/>
    <property type="match status" value="1"/>
</dbReference>
<name>A0A852SWA4_9MICO</name>
<comment type="caution">
    <text evidence="1">The sequence shown here is derived from an EMBL/GenBank/DDBJ whole genome shotgun (WGS) entry which is preliminary data.</text>
</comment>
<evidence type="ECO:0008006" key="3">
    <source>
        <dbReference type="Google" id="ProtNLM"/>
    </source>
</evidence>
<evidence type="ECO:0000313" key="1">
    <source>
        <dbReference type="EMBL" id="NYD72820.1"/>
    </source>
</evidence>
<dbReference type="EMBL" id="JACCBJ010000001">
    <property type="protein sequence ID" value="NYD72820.1"/>
    <property type="molecule type" value="Genomic_DNA"/>
</dbReference>
<dbReference type="Proteomes" id="UP000589620">
    <property type="component" value="Unassembled WGS sequence"/>
</dbReference>
<dbReference type="RefSeq" id="WP_179454157.1">
    <property type="nucleotide sequence ID" value="NZ_BAAAPX010000001.1"/>
</dbReference>
<protein>
    <recommendedName>
        <fullName evidence="3">Cyanamide hydratase</fullName>
    </recommendedName>
</protein>